<dbReference type="RefSeq" id="WP_125244665.1">
    <property type="nucleotide sequence ID" value="NZ_RSED01000016.1"/>
</dbReference>
<sequence>MALSRTSAKLRRAMRAVATIAFCAIFGATAFVAGVFIHAMGTVPIEQWADLVKVALLFSIAGALFGTILALDRSAIIALPRALKRFEAPVSRVVICACFGFLAVLLLRSWTSPNLPLVWAGIGALIGGTLGWFGWRWAKHVNF</sequence>
<dbReference type="AlphaFoldDB" id="A0A3R8U228"/>
<dbReference type="Proteomes" id="UP000269265">
    <property type="component" value="Unassembled WGS sequence"/>
</dbReference>
<dbReference type="EMBL" id="RSED01000016">
    <property type="protein sequence ID" value="RRS03029.1"/>
    <property type="molecule type" value="Genomic_DNA"/>
</dbReference>
<feature type="transmembrane region" description="Helical" evidence="1">
    <location>
        <begin position="92"/>
        <end position="111"/>
    </location>
</feature>
<comment type="caution">
    <text evidence="2">The sequence shown here is derived from an EMBL/GenBank/DDBJ whole genome shotgun (WGS) entry which is preliminary data.</text>
</comment>
<keyword evidence="1" id="KW-0812">Transmembrane</keyword>
<accession>A0A3R8U228</accession>
<protein>
    <submittedName>
        <fullName evidence="2">Uncharacterized protein</fullName>
    </submittedName>
</protein>
<name>A0A3R8U228_9BURK</name>
<proteinExistence type="predicted"/>
<keyword evidence="1" id="KW-1133">Transmembrane helix</keyword>
<evidence type="ECO:0000256" key="1">
    <source>
        <dbReference type="SAM" id="Phobius"/>
    </source>
</evidence>
<evidence type="ECO:0000313" key="2">
    <source>
        <dbReference type="EMBL" id="RRS03029.1"/>
    </source>
</evidence>
<keyword evidence="1" id="KW-0472">Membrane</keyword>
<evidence type="ECO:0000313" key="3">
    <source>
        <dbReference type="Proteomes" id="UP000269265"/>
    </source>
</evidence>
<keyword evidence="3" id="KW-1185">Reference proteome</keyword>
<feature type="transmembrane region" description="Helical" evidence="1">
    <location>
        <begin position="16"/>
        <end position="39"/>
    </location>
</feature>
<feature type="transmembrane region" description="Helical" evidence="1">
    <location>
        <begin position="51"/>
        <end position="71"/>
    </location>
</feature>
<reference evidence="2 3" key="1">
    <citation type="submission" date="2018-12" db="EMBL/GenBank/DDBJ databases">
        <title>The whole draft genome of Aquabacterium sp. SJQ9.</title>
        <authorList>
            <person name="Sun L."/>
            <person name="Gao X."/>
            <person name="Chen W."/>
            <person name="Huang K."/>
        </authorList>
    </citation>
    <scope>NUCLEOTIDE SEQUENCE [LARGE SCALE GENOMIC DNA]</scope>
    <source>
        <strain evidence="2 3">SJQ9</strain>
    </source>
</reference>
<gene>
    <name evidence="2" type="ORF">EIP75_17980</name>
</gene>
<feature type="transmembrane region" description="Helical" evidence="1">
    <location>
        <begin position="117"/>
        <end position="135"/>
    </location>
</feature>
<organism evidence="2 3">
    <name type="scientific">Aquabacterium soli</name>
    <dbReference type="NCBI Taxonomy" id="2493092"/>
    <lineage>
        <taxon>Bacteria</taxon>
        <taxon>Pseudomonadati</taxon>
        <taxon>Pseudomonadota</taxon>
        <taxon>Betaproteobacteria</taxon>
        <taxon>Burkholderiales</taxon>
        <taxon>Aquabacterium</taxon>
    </lineage>
</organism>